<keyword evidence="3 10" id="KW-0812">Transmembrane</keyword>
<gene>
    <name evidence="13" type="ORF">JCR33_00535</name>
</gene>
<dbReference type="Gene3D" id="1.20.1560.10">
    <property type="entry name" value="ABC transporter type 1, transmembrane domain"/>
    <property type="match status" value="1"/>
</dbReference>
<evidence type="ECO:0000256" key="2">
    <source>
        <dbReference type="ARBA" id="ARBA00005417"/>
    </source>
</evidence>
<keyword evidence="4" id="KW-0547">Nucleotide-binding</keyword>
<dbReference type="InterPro" id="IPR027417">
    <property type="entry name" value="P-loop_NTPase"/>
</dbReference>
<dbReference type="PANTHER" id="PTHR43394">
    <property type="entry name" value="ATP-DEPENDENT PERMEASE MDL1, MITOCHONDRIAL"/>
    <property type="match status" value="1"/>
</dbReference>
<dbReference type="GO" id="GO:0015421">
    <property type="term" value="F:ABC-type oligopeptide transporter activity"/>
    <property type="evidence" value="ECO:0007669"/>
    <property type="project" value="TreeGrafter"/>
</dbReference>
<dbReference type="AlphaFoldDB" id="A0A934IK68"/>
<evidence type="ECO:0000313" key="13">
    <source>
        <dbReference type="EMBL" id="MBJ3774155.1"/>
    </source>
</evidence>
<dbReference type="InterPro" id="IPR017871">
    <property type="entry name" value="ABC_transporter-like_CS"/>
</dbReference>
<evidence type="ECO:0000313" key="14">
    <source>
        <dbReference type="Proteomes" id="UP000609531"/>
    </source>
</evidence>
<accession>A0A934IK68</accession>
<feature type="domain" description="ABC transmembrane type-1" evidence="12">
    <location>
        <begin position="45"/>
        <end position="326"/>
    </location>
</feature>
<feature type="transmembrane region" description="Helical" evidence="10">
    <location>
        <begin position="153"/>
        <end position="177"/>
    </location>
</feature>
<keyword evidence="14" id="KW-1185">Reference proteome</keyword>
<evidence type="ECO:0000256" key="8">
    <source>
        <dbReference type="ARBA" id="ARBA00024725"/>
    </source>
</evidence>
<dbReference type="CDD" id="cd18575">
    <property type="entry name" value="ABC_6TM_bac_exporter_ABCB8_10_like"/>
    <property type="match status" value="1"/>
</dbReference>
<evidence type="ECO:0000256" key="4">
    <source>
        <dbReference type="ARBA" id="ARBA00022741"/>
    </source>
</evidence>
<comment type="similarity">
    <text evidence="2">Belongs to the ABC transporter superfamily.</text>
</comment>
<name>A0A934IK68_9HYPH</name>
<feature type="transmembrane region" description="Helical" evidence="10">
    <location>
        <begin position="265"/>
        <end position="287"/>
    </location>
</feature>
<dbReference type="SMART" id="SM00382">
    <property type="entry name" value="AAA"/>
    <property type="match status" value="1"/>
</dbReference>
<dbReference type="RefSeq" id="WP_198880056.1">
    <property type="nucleotide sequence ID" value="NZ_JAEKJA010000001.1"/>
</dbReference>
<dbReference type="PANTHER" id="PTHR43394:SF1">
    <property type="entry name" value="ATP-BINDING CASSETTE SUB-FAMILY B MEMBER 10, MITOCHONDRIAL"/>
    <property type="match status" value="1"/>
</dbReference>
<dbReference type="InterPro" id="IPR003439">
    <property type="entry name" value="ABC_transporter-like_ATP-bd"/>
</dbReference>
<evidence type="ECO:0000256" key="6">
    <source>
        <dbReference type="ARBA" id="ARBA00022989"/>
    </source>
</evidence>
<protein>
    <submittedName>
        <fullName evidence="13">ATP-binding cassette domain-containing protein</fullName>
    </submittedName>
</protein>
<feature type="transmembrane region" description="Helical" evidence="10">
    <location>
        <begin position="83"/>
        <end position="104"/>
    </location>
</feature>
<evidence type="ECO:0000259" key="12">
    <source>
        <dbReference type="PROSITE" id="PS50929"/>
    </source>
</evidence>
<comment type="subcellular location">
    <subcellularLocation>
        <location evidence="1">Cell membrane</location>
        <topology evidence="1">Multi-pass membrane protein</topology>
    </subcellularLocation>
</comment>
<dbReference type="GO" id="GO:0005524">
    <property type="term" value="F:ATP binding"/>
    <property type="evidence" value="ECO:0007669"/>
    <property type="project" value="UniProtKB-KW"/>
</dbReference>
<dbReference type="FunFam" id="3.40.50.300:FF:000218">
    <property type="entry name" value="Multidrug ABC transporter ATP-binding protein"/>
    <property type="match status" value="1"/>
</dbReference>
<evidence type="ECO:0000256" key="5">
    <source>
        <dbReference type="ARBA" id="ARBA00022840"/>
    </source>
</evidence>
<dbReference type="PROSITE" id="PS00211">
    <property type="entry name" value="ABC_TRANSPORTER_1"/>
    <property type="match status" value="1"/>
</dbReference>
<evidence type="ECO:0000256" key="3">
    <source>
        <dbReference type="ARBA" id="ARBA00022692"/>
    </source>
</evidence>
<keyword evidence="6 10" id="KW-1133">Transmembrane helix</keyword>
<dbReference type="SUPFAM" id="SSF90123">
    <property type="entry name" value="ABC transporter transmembrane region"/>
    <property type="match status" value="1"/>
</dbReference>
<dbReference type="NCBIfam" id="TIGR02204">
    <property type="entry name" value="MsbA_rel"/>
    <property type="match status" value="1"/>
</dbReference>
<dbReference type="PROSITE" id="PS50929">
    <property type="entry name" value="ABC_TM1F"/>
    <property type="match status" value="1"/>
</dbReference>
<dbReference type="InterPro" id="IPR011527">
    <property type="entry name" value="ABC1_TM_dom"/>
</dbReference>
<dbReference type="PROSITE" id="PS50893">
    <property type="entry name" value="ABC_TRANSPORTER_2"/>
    <property type="match status" value="1"/>
</dbReference>
<feature type="region of interest" description="Disordered" evidence="9">
    <location>
        <begin position="1"/>
        <end position="21"/>
    </location>
</feature>
<dbReference type="InterPro" id="IPR039421">
    <property type="entry name" value="Type_1_exporter"/>
</dbReference>
<keyword evidence="5 13" id="KW-0067">ATP-binding</keyword>
<comment type="caution">
    <text evidence="13">The sequence shown here is derived from an EMBL/GenBank/DDBJ whole genome shotgun (WGS) entry which is preliminary data.</text>
</comment>
<dbReference type="Pfam" id="PF00005">
    <property type="entry name" value="ABC_tran"/>
    <property type="match status" value="1"/>
</dbReference>
<reference evidence="13" key="1">
    <citation type="submission" date="2020-12" db="EMBL/GenBank/DDBJ databases">
        <title>Bacterial taxonomy.</title>
        <authorList>
            <person name="Pan X."/>
        </authorList>
    </citation>
    <scope>NUCLEOTIDE SEQUENCE</scope>
    <source>
        <strain evidence="13">B2012</strain>
    </source>
</reference>
<dbReference type="GO" id="GO:0016887">
    <property type="term" value="F:ATP hydrolysis activity"/>
    <property type="evidence" value="ECO:0007669"/>
    <property type="project" value="InterPro"/>
</dbReference>
<evidence type="ECO:0000256" key="1">
    <source>
        <dbReference type="ARBA" id="ARBA00004651"/>
    </source>
</evidence>
<dbReference type="Proteomes" id="UP000609531">
    <property type="component" value="Unassembled WGS sequence"/>
</dbReference>
<evidence type="ECO:0000259" key="11">
    <source>
        <dbReference type="PROSITE" id="PS50893"/>
    </source>
</evidence>
<comment type="function">
    <text evidence="8">Part of an ABC transporter complex. Transmembrane domains (TMD) form a pore in the inner membrane and the ATP-binding domain (NBD) is responsible for energy generation.</text>
</comment>
<dbReference type="EMBL" id="JAEKJA010000001">
    <property type="protein sequence ID" value="MBJ3774155.1"/>
    <property type="molecule type" value="Genomic_DNA"/>
</dbReference>
<dbReference type="Pfam" id="PF00664">
    <property type="entry name" value="ABC_membrane"/>
    <property type="match status" value="1"/>
</dbReference>
<keyword evidence="7 10" id="KW-0472">Membrane</keyword>
<sequence>MRFGRKKVAPAADPSSRGGRRERVPLKPLGFLAPYALRYRGRLTLAVLAMLAATIATLAVPLAVRRVIDFGFGTDNADFVDAYFGMLIVVAAALAVASSMRYYLVTTLGERVVADLRSDVFARVMSLSPAFFDRTLSGEIVSRLTADTTQIKAAVGASASVALRNFLMFVGAIAMMVITSPTLSGVALLAIPLLVLPLVALGRMVRRKSRAAQDTLAGISAYATEAIGAVRTLQSFVAEGRVAERYRAGALEAFESARGATAARAALTAIVIFIVFSAIVGVLWLGAQHVLSGELTAGALGQFVLYAVFAAGALSELSQVWGEVEQTAGAAERLAHLAAEVPDIESPTHPVALPEPAQGAVTFENVRFAYPADPTRPILNGIDLKVAPGETVALVGPSGAGKTTLFQLIARSYDVAGGRVRVDGVDVREADLTALRSRVAVVPQDTMVLAASIAENIRIGRPSATDAEVKAAAEAARVAPFVAKLPDGYDTIVGERGVTLSGGQRQRIAIARALLKDEPILLLDEATSSLDAESEALIQEALERLMVDRTTLVIAHRLATVVNADRIVVLDEGRIVETGTHAELTRRDGVYARLATLQFGEHQRETIDAV</sequence>
<evidence type="ECO:0000256" key="10">
    <source>
        <dbReference type="SAM" id="Phobius"/>
    </source>
</evidence>
<dbReference type="GO" id="GO:0090374">
    <property type="term" value="P:oligopeptide export from mitochondrion"/>
    <property type="evidence" value="ECO:0007669"/>
    <property type="project" value="TreeGrafter"/>
</dbReference>
<dbReference type="InterPro" id="IPR003593">
    <property type="entry name" value="AAA+_ATPase"/>
</dbReference>
<dbReference type="InterPro" id="IPR036640">
    <property type="entry name" value="ABC1_TM_sf"/>
</dbReference>
<dbReference type="SUPFAM" id="SSF52540">
    <property type="entry name" value="P-loop containing nucleoside triphosphate hydrolases"/>
    <property type="match status" value="1"/>
</dbReference>
<evidence type="ECO:0000256" key="7">
    <source>
        <dbReference type="ARBA" id="ARBA00023136"/>
    </source>
</evidence>
<feature type="domain" description="ABC transporter" evidence="11">
    <location>
        <begin position="361"/>
        <end position="597"/>
    </location>
</feature>
<dbReference type="GO" id="GO:0005886">
    <property type="term" value="C:plasma membrane"/>
    <property type="evidence" value="ECO:0007669"/>
    <property type="project" value="UniProtKB-SubCell"/>
</dbReference>
<feature type="transmembrane region" description="Helical" evidence="10">
    <location>
        <begin position="43"/>
        <end position="63"/>
    </location>
</feature>
<proteinExistence type="inferred from homology"/>
<feature type="transmembrane region" description="Helical" evidence="10">
    <location>
        <begin position="183"/>
        <end position="201"/>
    </location>
</feature>
<dbReference type="Gene3D" id="3.40.50.300">
    <property type="entry name" value="P-loop containing nucleotide triphosphate hydrolases"/>
    <property type="match status" value="1"/>
</dbReference>
<dbReference type="InterPro" id="IPR011918">
    <property type="entry name" value="ABC_MsbA_ATP-bd"/>
</dbReference>
<organism evidence="13 14">
    <name type="scientific">Acuticoccus mangrovi</name>
    <dbReference type="NCBI Taxonomy" id="2796142"/>
    <lineage>
        <taxon>Bacteria</taxon>
        <taxon>Pseudomonadati</taxon>
        <taxon>Pseudomonadota</taxon>
        <taxon>Alphaproteobacteria</taxon>
        <taxon>Hyphomicrobiales</taxon>
        <taxon>Amorphaceae</taxon>
        <taxon>Acuticoccus</taxon>
    </lineage>
</organism>
<evidence type="ECO:0000256" key="9">
    <source>
        <dbReference type="SAM" id="MobiDB-lite"/>
    </source>
</evidence>